<evidence type="ECO:0000313" key="1">
    <source>
        <dbReference type="EMBL" id="CCO08137.1"/>
    </source>
</evidence>
<evidence type="ECO:0000313" key="2">
    <source>
        <dbReference type="Proteomes" id="UP000009315"/>
    </source>
</evidence>
<dbReference type="AlphaFoldDB" id="K8DYU8"/>
<keyword evidence="2" id="KW-1185">Reference proteome</keyword>
<sequence length="73" mass="7821">MIVRQVGTKEIQEVTMALKTEVMNLLGAAMTLVEVFTMQVKVATTQVTAVDIIPVAEVTGGHLKIPTLLLTGQ</sequence>
<name>K8DYU8_9FIRM</name>
<protein>
    <submittedName>
        <fullName evidence="1">Uncharacterized protein</fullName>
    </submittedName>
</protein>
<organism evidence="1 2">
    <name type="scientific">Desulforamulus hydrothermalis Lam5 = DSM 18033</name>
    <dbReference type="NCBI Taxonomy" id="1121428"/>
    <lineage>
        <taxon>Bacteria</taxon>
        <taxon>Bacillati</taxon>
        <taxon>Bacillota</taxon>
        <taxon>Clostridia</taxon>
        <taxon>Eubacteriales</taxon>
        <taxon>Peptococcaceae</taxon>
        <taxon>Desulforamulus</taxon>
    </lineage>
</organism>
<dbReference type="EMBL" id="CAOS01000009">
    <property type="protein sequence ID" value="CCO08137.1"/>
    <property type="molecule type" value="Genomic_DNA"/>
</dbReference>
<gene>
    <name evidence="1" type="ORF">DESHY_20006</name>
</gene>
<comment type="caution">
    <text evidence="1">The sequence shown here is derived from an EMBL/GenBank/DDBJ whole genome shotgun (WGS) entry which is preliminary data.</text>
</comment>
<reference evidence="1 2" key="1">
    <citation type="journal article" date="2013" name="Genome Announc.">
        <title>Genome Sequence of the Sulfate-Reducing Bacterium Desulfotomaculum hydrothermale Lam5(T).</title>
        <authorList>
            <person name="Amin O."/>
            <person name="Fardeau M.L."/>
            <person name="Valette O."/>
            <person name="Hirschler-Rea A."/>
            <person name="Barbe V."/>
            <person name="Medigue C."/>
            <person name="Vacherie B."/>
            <person name="Ollivier B."/>
            <person name="Bertin P.N."/>
            <person name="Dolla A."/>
        </authorList>
    </citation>
    <scope>NUCLEOTIDE SEQUENCE [LARGE SCALE GENOMIC DNA]</scope>
    <source>
        <strain evidence="2">Lam5 / DSM 18033</strain>
    </source>
</reference>
<dbReference type="Proteomes" id="UP000009315">
    <property type="component" value="Unassembled WGS sequence"/>
</dbReference>
<accession>K8DYU8</accession>
<proteinExistence type="predicted"/>